<dbReference type="EMBL" id="CP003539">
    <property type="protein sequence ID" value="AFX98636.1"/>
    <property type="molecule type" value="Genomic_DNA"/>
</dbReference>
<feature type="transmembrane region" description="Helical" evidence="5">
    <location>
        <begin position="362"/>
        <end position="381"/>
    </location>
</feature>
<dbReference type="eggNOG" id="COG3307">
    <property type="taxonomic scope" value="Bacteria"/>
</dbReference>
<comment type="subcellular location">
    <subcellularLocation>
        <location evidence="1">Membrane</location>
        <topology evidence="1">Multi-pass membrane protein</topology>
    </subcellularLocation>
</comment>
<evidence type="ECO:0000256" key="3">
    <source>
        <dbReference type="ARBA" id="ARBA00022989"/>
    </source>
</evidence>
<dbReference type="STRING" id="1193729.A1OE_443"/>
<dbReference type="Proteomes" id="UP000010077">
    <property type="component" value="Chromosome"/>
</dbReference>
<evidence type="ECO:0000256" key="1">
    <source>
        <dbReference type="ARBA" id="ARBA00004141"/>
    </source>
</evidence>
<keyword evidence="8" id="KW-1185">Reference proteome</keyword>
<accession>K7ZCJ3</accession>
<feature type="transmembrane region" description="Helical" evidence="5">
    <location>
        <begin position="131"/>
        <end position="149"/>
    </location>
</feature>
<dbReference type="HOGENOM" id="CLU_052158_0_0_5"/>
<keyword evidence="2 5" id="KW-0812">Transmembrane</keyword>
<keyword evidence="4 5" id="KW-0472">Membrane</keyword>
<feature type="transmembrane region" description="Helical" evidence="5">
    <location>
        <begin position="170"/>
        <end position="189"/>
    </location>
</feature>
<feature type="transmembrane region" description="Helical" evidence="5">
    <location>
        <begin position="12"/>
        <end position="31"/>
    </location>
</feature>
<evidence type="ECO:0000256" key="4">
    <source>
        <dbReference type="ARBA" id="ARBA00023136"/>
    </source>
</evidence>
<proteinExistence type="predicted"/>
<dbReference type="RefSeq" id="WP_015088134.1">
    <property type="nucleotide sequence ID" value="NC_019566.1"/>
</dbReference>
<dbReference type="OrthoDB" id="8050531at2"/>
<feature type="transmembrane region" description="Helical" evidence="5">
    <location>
        <begin position="233"/>
        <end position="253"/>
    </location>
</feature>
<evidence type="ECO:0000256" key="2">
    <source>
        <dbReference type="ARBA" id="ARBA00022692"/>
    </source>
</evidence>
<feature type="transmembrane region" description="Helical" evidence="5">
    <location>
        <begin position="329"/>
        <end position="350"/>
    </location>
</feature>
<dbReference type="GO" id="GO:0016020">
    <property type="term" value="C:membrane"/>
    <property type="evidence" value="ECO:0007669"/>
    <property type="project" value="UniProtKB-SubCell"/>
</dbReference>
<feature type="domain" description="O-antigen ligase-related" evidence="6">
    <location>
        <begin position="197"/>
        <end position="340"/>
    </location>
</feature>
<dbReference type="PANTHER" id="PTHR37422:SF21">
    <property type="entry name" value="EXOQ-LIKE PROTEIN"/>
    <property type="match status" value="1"/>
</dbReference>
<protein>
    <submittedName>
        <fullName evidence="7">O-Antigen Polymerase family protein</fullName>
    </submittedName>
</protein>
<dbReference type="AlphaFoldDB" id="K7ZCJ3"/>
<evidence type="ECO:0000259" key="6">
    <source>
        <dbReference type="Pfam" id="PF04932"/>
    </source>
</evidence>
<feature type="transmembrane region" description="Helical" evidence="5">
    <location>
        <begin position="38"/>
        <end position="56"/>
    </location>
</feature>
<organism evidence="7 8">
    <name type="scientific">Candidatus Endolissoclinum faulkneri L2</name>
    <dbReference type="NCBI Taxonomy" id="1193729"/>
    <lineage>
        <taxon>Bacteria</taxon>
        <taxon>Pseudomonadati</taxon>
        <taxon>Pseudomonadota</taxon>
        <taxon>Alphaproteobacteria</taxon>
        <taxon>Rhodospirillales</taxon>
        <taxon>Rhodospirillaceae</taxon>
        <taxon>Candidatus Endolissoclinum</taxon>
    </lineage>
</organism>
<gene>
    <name evidence="7" type="ORF">A1OE_443</name>
</gene>
<evidence type="ECO:0000313" key="7">
    <source>
        <dbReference type="EMBL" id="AFX98636.1"/>
    </source>
</evidence>
<dbReference type="Pfam" id="PF04932">
    <property type="entry name" value="Wzy_C"/>
    <property type="match status" value="1"/>
</dbReference>
<evidence type="ECO:0000313" key="8">
    <source>
        <dbReference type="Proteomes" id="UP000010077"/>
    </source>
</evidence>
<dbReference type="PANTHER" id="PTHR37422">
    <property type="entry name" value="TEICHURONIC ACID BIOSYNTHESIS PROTEIN TUAE"/>
    <property type="match status" value="1"/>
</dbReference>
<evidence type="ECO:0000256" key="5">
    <source>
        <dbReference type="SAM" id="Phobius"/>
    </source>
</evidence>
<sequence length="401" mass="43750">MRAYLSSTVVGGYGQAASWTAAIILISFPTVGMLTKHGMSSLGFAMAFLLWFLVLLNKRLPWPGLPLVLPAISMLVLQAVNLVGVQFTSMGTQHWCQIAASFVLLLPLSAGEMMDTTGIDRSLVRRALVNGVIIGAIVAAVELVFDGPIHRLFEGKSSSEMISLSRYNRGIVDLVLLAIVAAGVLWMQFRRLMAIGLLAIIALISMLGISLTAHLCLLLGLITLFASIMADRLVRTVMVVLVAVQMLTAPWAANAVYEWVVLDNVHINDMAIRHRLELWDHGGALALQRPWTGWGIDAFYRQPIDPVRLAKAKRMSKTEQHPHNFALQLWIETGGVGVLLGIAFLVAAVWRIGQLPIRVRPWATSLLVVGLLPGMVSFGIWQASYLTMASVASFALGLLRD</sequence>
<reference evidence="7 8" key="1">
    <citation type="journal article" date="2012" name="Proc. Natl. Acad. Sci. U.S.A.">
        <title>Genome streamlining and chemical defense in a coral reef symbiosis.</title>
        <authorList>
            <person name="Kwan J.C."/>
            <person name="Donia M.S."/>
            <person name="Han A.W."/>
            <person name="Hirose E."/>
            <person name="Haygood M.G."/>
            <person name="Schmidt E.W."/>
        </authorList>
    </citation>
    <scope>NUCLEOTIDE SEQUENCE [LARGE SCALE GENOMIC DNA]</scope>
    <source>
        <strain evidence="7 8">L2</strain>
    </source>
</reference>
<feature type="transmembrane region" description="Helical" evidence="5">
    <location>
        <begin position="62"/>
        <end position="83"/>
    </location>
</feature>
<dbReference type="InterPro" id="IPR051533">
    <property type="entry name" value="WaaL-like"/>
</dbReference>
<keyword evidence="3 5" id="KW-1133">Transmembrane helix</keyword>
<name>K7ZCJ3_9PROT</name>
<dbReference type="KEGG" id="thal:A1OE_443"/>
<dbReference type="InterPro" id="IPR007016">
    <property type="entry name" value="O-antigen_ligase-rel_domated"/>
</dbReference>
<feature type="transmembrane region" description="Helical" evidence="5">
    <location>
        <begin position="195"/>
        <end position="226"/>
    </location>
</feature>